<evidence type="ECO:0000256" key="1">
    <source>
        <dbReference type="ARBA" id="ARBA00004514"/>
    </source>
</evidence>
<sequence>MSSLEKVYGITEQLFQLVTRPLITEERDDLVSQINQLISTREQFISGVQPPFGPKDMQMYEQLMIWNETINEKFAFIKSQIQQDMTQLKKSKATNQQYVNPYQNVSSSDGMFYDKRK</sequence>
<keyword evidence="2" id="KW-0963">Cytoplasm</keyword>
<comment type="subcellular location">
    <subcellularLocation>
        <location evidence="1">Cytoplasm</location>
        <location evidence="1">Cytosol</location>
    </subcellularLocation>
</comment>
<dbReference type="Pfam" id="PF05400">
    <property type="entry name" value="FliT"/>
    <property type="match status" value="1"/>
</dbReference>
<evidence type="ECO:0000256" key="4">
    <source>
        <dbReference type="ARBA" id="ARBA00023186"/>
    </source>
</evidence>
<evidence type="ECO:0000313" key="8">
    <source>
        <dbReference type="EMBL" id="MFD2214817.1"/>
    </source>
</evidence>
<dbReference type="InterPro" id="IPR008622">
    <property type="entry name" value="FliT"/>
</dbReference>
<dbReference type="EMBL" id="JBHUIK010000003">
    <property type="protein sequence ID" value="MFD2214817.1"/>
    <property type="molecule type" value="Genomic_DNA"/>
</dbReference>
<reference evidence="9" key="1">
    <citation type="journal article" date="2019" name="Int. J. Syst. Evol. Microbiol.">
        <title>The Global Catalogue of Microorganisms (GCM) 10K type strain sequencing project: providing services to taxonomists for standard genome sequencing and annotation.</title>
        <authorList>
            <consortium name="The Broad Institute Genomics Platform"/>
            <consortium name="The Broad Institute Genome Sequencing Center for Infectious Disease"/>
            <person name="Wu L."/>
            <person name="Ma J."/>
        </authorList>
    </citation>
    <scope>NUCLEOTIDE SEQUENCE [LARGE SCALE GENOMIC DNA]</scope>
    <source>
        <strain evidence="9">CGMCC 1.15474</strain>
    </source>
</reference>
<comment type="similarity">
    <text evidence="6">Belongs to the bacillales FliT family.</text>
</comment>
<organism evidence="8 9">
    <name type="scientific">Metabacillus endolithicus</name>
    <dbReference type="NCBI Taxonomy" id="1535204"/>
    <lineage>
        <taxon>Bacteria</taxon>
        <taxon>Bacillati</taxon>
        <taxon>Bacillota</taxon>
        <taxon>Bacilli</taxon>
        <taxon>Bacillales</taxon>
        <taxon>Bacillaceae</taxon>
        <taxon>Metabacillus</taxon>
    </lineage>
</organism>
<evidence type="ECO:0000256" key="5">
    <source>
        <dbReference type="ARBA" id="ARBA00093765"/>
    </source>
</evidence>
<evidence type="ECO:0000256" key="7">
    <source>
        <dbReference type="ARBA" id="ARBA00093797"/>
    </source>
</evidence>
<dbReference type="RefSeq" id="WP_247346286.1">
    <property type="nucleotide sequence ID" value="NZ_CP095550.1"/>
</dbReference>
<keyword evidence="3" id="KW-1005">Bacterial flagellum biogenesis</keyword>
<evidence type="ECO:0000313" key="9">
    <source>
        <dbReference type="Proteomes" id="UP001597318"/>
    </source>
</evidence>
<gene>
    <name evidence="8" type="ORF">ACFSKK_14095</name>
</gene>
<accession>A0ABW5BXN6</accession>
<proteinExistence type="inferred from homology"/>
<evidence type="ECO:0000256" key="6">
    <source>
        <dbReference type="ARBA" id="ARBA00093785"/>
    </source>
</evidence>
<comment type="caution">
    <text evidence="8">The sequence shown here is derived from an EMBL/GenBank/DDBJ whole genome shotgun (WGS) entry which is preliminary data.</text>
</comment>
<evidence type="ECO:0000256" key="2">
    <source>
        <dbReference type="ARBA" id="ARBA00022490"/>
    </source>
</evidence>
<protein>
    <recommendedName>
        <fullName evidence="7">Flagellar protein FliT</fullName>
    </recommendedName>
</protein>
<keyword evidence="4" id="KW-0143">Chaperone</keyword>
<name>A0ABW5BXN6_9BACI</name>
<evidence type="ECO:0000256" key="3">
    <source>
        <dbReference type="ARBA" id="ARBA00022795"/>
    </source>
</evidence>
<keyword evidence="9" id="KW-1185">Reference proteome</keyword>
<comment type="function">
    <text evidence="5">May act as an export chaperone for the filament capping protein FliD.</text>
</comment>
<dbReference type="Proteomes" id="UP001597318">
    <property type="component" value="Unassembled WGS sequence"/>
</dbReference>